<dbReference type="EMBL" id="BAABHF010000061">
    <property type="protein sequence ID" value="GAA4519111.1"/>
    <property type="molecule type" value="Genomic_DNA"/>
</dbReference>
<evidence type="ECO:0000313" key="1">
    <source>
        <dbReference type="EMBL" id="GAA4519111.1"/>
    </source>
</evidence>
<sequence>MNRYDDLLQDTIDLHCHVDLEFSETLFRKRGPEDEWLPAAERSGMRGVVLKSHLWPTVSVVPFIKRLYEGPVEVWPSITLNGATGGIDLWSVEAAYHQGARTVFLPTWGSVNDLRNGGFHRRLADAFEWFRPERLCVQRVIDDGGKPTDDVRDLVRFCRDHGLTLATGHVSWQESLAVAEEAATAGLDRLICSHPLSNSVRAPLDAVRRVAELGAYAEVCWTNIAPGRKDPAEVVAAIREIGLDRVVVATDYFTGAVPQPSDLFRLTLGTLHDAGLTAAEIHRVAAENPARALGLE</sequence>
<gene>
    <name evidence="1" type="ORF">GCM10023191_094260</name>
</gene>
<reference evidence="2" key="1">
    <citation type="journal article" date="2019" name="Int. J. Syst. Evol. Microbiol.">
        <title>The Global Catalogue of Microorganisms (GCM) 10K type strain sequencing project: providing services to taxonomists for standard genome sequencing and annotation.</title>
        <authorList>
            <consortium name="The Broad Institute Genomics Platform"/>
            <consortium name="The Broad Institute Genome Sequencing Center for Infectious Disease"/>
            <person name="Wu L."/>
            <person name="Ma J."/>
        </authorList>
    </citation>
    <scope>NUCLEOTIDE SEQUENCE [LARGE SCALE GENOMIC DNA]</scope>
    <source>
        <strain evidence="2">JCM 17933</strain>
    </source>
</reference>
<evidence type="ECO:0000313" key="2">
    <source>
        <dbReference type="Proteomes" id="UP001500503"/>
    </source>
</evidence>
<name>A0ABP8R5W5_9ACTN</name>
<dbReference type="InterPro" id="IPR046249">
    <property type="entry name" value="DUF6282"/>
</dbReference>
<organism evidence="1 2">
    <name type="scientific">Actinoallomurus oryzae</name>
    <dbReference type="NCBI Taxonomy" id="502180"/>
    <lineage>
        <taxon>Bacteria</taxon>
        <taxon>Bacillati</taxon>
        <taxon>Actinomycetota</taxon>
        <taxon>Actinomycetes</taxon>
        <taxon>Streptosporangiales</taxon>
        <taxon>Thermomonosporaceae</taxon>
        <taxon>Actinoallomurus</taxon>
    </lineage>
</organism>
<dbReference type="SUPFAM" id="SSF51556">
    <property type="entry name" value="Metallo-dependent hydrolases"/>
    <property type="match status" value="1"/>
</dbReference>
<accession>A0ABP8R5W5</accession>
<dbReference type="Proteomes" id="UP001500503">
    <property type="component" value="Unassembled WGS sequence"/>
</dbReference>
<dbReference type="RefSeq" id="WP_345475164.1">
    <property type="nucleotide sequence ID" value="NZ_BAABHF010000061.1"/>
</dbReference>
<protein>
    <recommendedName>
        <fullName evidence="3">Amidohydrolase</fullName>
    </recommendedName>
</protein>
<dbReference type="Pfam" id="PF19799">
    <property type="entry name" value="DUF6282"/>
    <property type="match status" value="1"/>
</dbReference>
<proteinExistence type="predicted"/>
<dbReference type="Gene3D" id="3.20.20.140">
    <property type="entry name" value="Metal-dependent hydrolases"/>
    <property type="match status" value="1"/>
</dbReference>
<evidence type="ECO:0008006" key="3">
    <source>
        <dbReference type="Google" id="ProtNLM"/>
    </source>
</evidence>
<dbReference type="InterPro" id="IPR032466">
    <property type="entry name" value="Metal_Hydrolase"/>
</dbReference>
<comment type="caution">
    <text evidence="1">The sequence shown here is derived from an EMBL/GenBank/DDBJ whole genome shotgun (WGS) entry which is preliminary data.</text>
</comment>
<keyword evidence="2" id="KW-1185">Reference proteome</keyword>